<dbReference type="SUPFAM" id="SSF111369">
    <property type="entry name" value="HlyD-like secretion proteins"/>
    <property type="match status" value="1"/>
</dbReference>
<dbReference type="InterPro" id="IPR058792">
    <property type="entry name" value="Beta-barrel_RND_2"/>
</dbReference>
<comment type="similarity">
    <text evidence="1">Belongs to the membrane fusion protein (MFP) (TC 8.A.1) family.</text>
</comment>
<accession>A0A6G9VSE7</accession>
<dbReference type="PANTHER" id="PTHR30469:SF33">
    <property type="entry name" value="SLR1207 PROTEIN"/>
    <property type="match status" value="1"/>
</dbReference>
<dbReference type="InterPro" id="IPR006143">
    <property type="entry name" value="RND_pump_MFP"/>
</dbReference>
<evidence type="ECO:0000313" key="5">
    <source>
        <dbReference type="Proteomes" id="UP000502831"/>
    </source>
</evidence>
<name>A0A6G9VSE7_9BACT</name>
<dbReference type="Gene3D" id="1.10.287.470">
    <property type="entry name" value="Helix hairpin bin"/>
    <property type="match status" value="1"/>
</dbReference>
<evidence type="ECO:0000259" key="2">
    <source>
        <dbReference type="Pfam" id="PF25876"/>
    </source>
</evidence>
<organism evidence="4 5">
    <name type="scientific">Sulfurospirillum diekertiae</name>
    <dbReference type="NCBI Taxonomy" id="1854492"/>
    <lineage>
        <taxon>Bacteria</taxon>
        <taxon>Pseudomonadati</taxon>
        <taxon>Campylobacterota</taxon>
        <taxon>Epsilonproteobacteria</taxon>
        <taxon>Campylobacterales</taxon>
        <taxon>Sulfurospirillaceae</taxon>
        <taxon>Sulfurospirillum</taxon>
    </lineage>
</organism>
<dbReference type="Gene3D" id="2.40.420.20">
    <property type="match status" value="1"/>
</dbReference>
<proteinExistence type="inferred from homology"/>
<dbReference type="RefSeq" id="WP_167749783.1">
    <property type="nucleotide sequence ID" value="NZ_CP039734.2"/>
</dbReference>
<gene>
    <name evidence="4" type="ORF">FA584_06585</name>
</gene>
<dbReference type="EMBL" id="CP039734">
    <property type="protein sequence ID" value="QIR75892.1"/>
    <property type="molecule type" value="Genomic_DNA"/>
</dbReference>
<protein>
    <submittedName>
        <fullName evidence="4">Efflux RND transporter periplasmic adaptor subunit</fullName>
    </submittedName>
</protein>
<feature type="domain" description="Multidrug resistance protein MdtA-like alpha-helical hairpin" evidence="2">
    <location>
        <begin position="119"/>
        <end position="189"/>
    </location>
</feature>
<reference evidence="4 5" key="1">
    <citation type="journal article" date="2017" name="Environ. Sci. Technol.">
        <title>Organohalide Respiration with Chlorinated Ethenes under Low pH Conditions.</title>
        <authorList>
            <person name="Yang Y."/>
            <person name="Capiro N.L."/>
            <person name="Marcet T.F."/>
            <person name="Yan J."/>
            <person name="Pennell K.D."/>
            <person name="Loffler F.E."/>
        </authorList>
    </citation>
    <scope>NUCLEOTIDE SEQUENCE [LARGE SCALE GENOMIC DNA]</scope>
    <source>
        <strain evidence="4 5">ACSDCE</strain>
    </source>
</reference>
<dbReference type="Gene3D" id="2.40.30.170">
    <property type="match status" value="1"/>
</dbReference>
<feature type="domain" description="CusB-like beta-barrel" evidence="3">
    <location>
        <begin position="231"/>
        <end position="306"/>
    </location>
</feature>
<dbReference type="Pfam" id="PF25954">
    <property type="entry name" value="Beta-barrel_RND_2"/>
    <property type="match status" value="1"/>
</dbReference>
<evidence type="ECO:0000313" key="4">
    <source>
        <dbReference type="EMBL" id="QIR75892.1"/>
    </source>
</evidence>
<dbReference type="NCBIfam" id="TIGR01730">
    <property type="entry name" value="RND_mfp"/>
    <property type="match status" value="1"/>
</dbReference>
<dbReference type="GO" id="GO:1990281">
    <property type="term" value="C:efflux pump complex"/>
    <property type="evidence" value="ECO:0007669"/>
    <property type="project" value="TreeGrafter"/>
</dbReference>
<dbReference type="InterPro" id="IPR058624">
    <property type="entry name" value="MdtA-like_HH"/>
</dbReference>
<dbReference type="PANTHER" id="PTHR30469">
    <property type="entry name" value="MULTIDRUG RESISTANCE PROTEIN MDTA"/>
    <property type="match status" value="1"/>
</dbReference>
<dbReference type="AlphaFoldDB" id="A0A6G9VSE7"/>
<evidence type="ECO:0000256" key="1">
    <source>
        <dbReference type="ARBA" id="ARBA00009477"/>
    </source>
</evidence>
<dbReference type="GO" id="GO:0015562">
    <property type="term" value="F:efflux transmembrane transporter activity"/>
    <property type="evidence" value="ECO:0007669"/>
    <property type="project" value="TreeGrafter"/>
</dbReference>
<dbReference type="Pfam" id="PF25876">
    <property type="entry name" value="HH_MFP_RND"/>
    <property type="match status" value="1"/>
</dbReference>
<dbReference type="Proteomes" id="UP000502831">
    <property type="component" value="Chromosome"/>
</dbReference>
<sequence>MNRASMMKNILILVVIMAIGSFFYFKVYLPKITFASISPIIQDVNETAFGVGTVEAKETIVLAPKTTAKVLSLFADQGETVTKGKLLAIMDPSDLLASKEEASMAMKKSQMSLFSQQSLLKELEAKYHLAYTTLTRYQHLISEGFVAQAELDAAFSAEQSAKAQVENATWQVNLMQADITRNEALVKSSNAKIEDLALKAPENMVVLSRDAEVGSTVLAGSPVFRLINPSSIWVKIYINERQSGALHVNESASITLRSHPSTPYSGHIARIGLESDRTTEEREVDIAFDQPQQPLYVGERAEATISLAQHTHALTLPLLTLTTHQGIKGVWLAKQGHAHFQPLTFHSISADGLMIVKEGITDKDTILIPAGRDITEGMRIRL</sequence>
<dbReference type="Gene3D" id="2.40.50.100">
    <property type="match status" value="1"/>
</dbReference>
<evidence type="ECO:0000259" key="3">
    <source>
        <dbReference type="Pfam" id="PF25954"/>
    </source>
</evidence>